<protein>
    <submittedName>
        <fullName evidence="1">Uncharacterized protein</fullName>
    </submittedName>
</protein>
<evidence type="ECO:0000313" key="1">
    <source>
        <dbReference type="EMBL" id="TNK90112.1"/>
    </source>
</evidence>
<dbReference type="RefSeq" id="WP_139571176.1">
    <property type="nucleotide sequence ID" value="NZ_QFCR01000017.1"/>
</dbReference>
<reference evidence="1 2" key="1">
    <citation type="submission" date="2018-05" db="EMBL/GenBank/DDBJ databases">
        <title>Lactobacillus sanfranciscensis Ah4 draft denome sequence.</title>
        <authorList>
            <person name="Zhang G."/>
        </authorList>
    </citation>
    <scope>NUCLEOTIDE SEQUENCE [LARGE SCALE GENOMIC DNA]</scope>
    <source>
        <strain evidence="1 2">Ah4</strain>
    </source>
</reference>
<dbReference type="AlphaFoldDB" id="A0A5C4TJJ4"/>
<evidence type="ECO:0000313" key="2">
    <source>
        <dbReference type="Proteomes" id="UP000313312"/>
    </source>
</evidence>
<name>A0A5C4TJJ4_FRUSA</name>
<organism evidence="1 2">
    <name type="scientific">Fructilactobacillus sanfranciscensis</name>
    <name type="common">Lactobacillus sanfranciscensis</name>
    <dbReference type="NCBI Taxonomy" id="1625"/>
    <lineage>
        <taxon>Bacteria</taxon>
        <taxon>Bacillati</taxon>
        <taxon>Bacillota</taxon>
        <taxon>Bacilli</taxon>
        <taxon>Lactobacillales</taxon>
        <taxon>Lactobacillaceae</taxon>
        <taxon>Fructilactobacillus</taxon>
    </lineage>
</organism>
<comment type="caution">
    <text evidence="1">The sequence shown here is derived from an EMBL/GenBank/DDBJ whole genome shotgun (WGS) entry which is preliminary data.</text>
</comment>
<proteinExistence type="predicted"/>
<dbReference type="Proteomes" id="UP000313312">
    <property type="component" value="Unassembled WGS sequence"/>
</dbReference>
<sequence>MKKIEDFLELSEEQAINYNFASDGEEADRSALAKEVYGKLFSFYDNDKFYKQTFEWFNTEKKGYEDLTGDTLITWRIPIMKRYYNQAYKSLKDDKKNQIKDILKKYAPFDGPVEFAENADKEKMQLSNYYVLGNLGLTPTWGGINSKRALCFNDCYDAFLRLLKNFYQQNGNEYINDCIVGQAILEQKDYFESYKDISNVTNNDKVTDDNNAFNNFINVNLLQDFTDGYDENNTYNVKNLASSETFEEYVKESAKVINARSKRMWKELQTK</sequence>
<gene>
    <name evidence="1" type="ORF">DID87_05365</name>
</gene>
<accession>A0A5C4TJJ4</accession>
<dbReference type="EMBL" id="QFCR01000017">
    <property type="protein sequence ID" value="TNK90112.1"/>
    <property type="molecule type" value="Genomic_DNA"/>
</dbReference>